<dbReference type="EMBL" id="CP076643">
    <property type="protein sequence ID" value="QXO17752.1"/>
    <property type="molecule type" value="Genomic_DNA"/>
</dbReference>
<dbReference type="RefSeq" id="WP_218562683.1">
    <property type="nucleotide sequence ID" value="NZ_CP076643.1"/>
</dbReference>
<dbReference type="AlphaFoldDB" id="A0A975U9W9"/>
<sequence>MKYLLSLLLCLPVSVFAAPKADLWLFWTASNQENRQKIAHDAWQQLLDRYLSRNGEYTLFNYAAVSQTDQHKLSRYLSSLAAIDPRTLNRSEQYAYWINLYNAQTVQLILQHYPLDSITQLGGLFSFGPWDDKVLTIAGQTLTLNDIEHRILRPIWLEPRTHYALNCASLGCPNLQPQAFTADNLDQLLDSAAQEFINSEKGAHMQDEKLVLSSIYDWYQVDFGSRQQLIQHLATYRADLSGFRGNIRYQYNWALNEAGAGI</sequence>
<reference evidence="3" key="1">
    <citation type="submission" date="2021-06" db="EMBL/GenBank/DDBJ databases">
        <title>Vibrio nov. sp., novel gut bacterium isolated from Yellow Sea oyster.</title>
        <authorList>
            <person name="Muhammad N."/>
            <person name="Nguyen T.H."/>
            <person name="Lee Y.-J."/>
            <person name="Ko J."/>
            <person name="Kim S.-G."/>
        </authorList>
    </citation>
    <scope>NUCLEOTIDE SEQUENCE</scope>
    <source>
        <strain evidence="3">OG9-811</strain>
    </source>
</reference>
<accession>A0A975U9W9</accession>
<dbReference type="KEGG" id="vos:KNV97_20840"/>
<keyword evidence="4" id="KW-1185">Reference proteome</keyword>
<feature type="domain" description="DUF547" evidence="2">
    <location>
        <begin position="86"/>
        <end position="197"/>
    </location>
</feature>
<feature type="signal peptide" evidence="1">
    <location>
        <begin position="1"/>
        <end position="17"/>
    </location>
</feature>
<feature type="chain" id="PRO_5036787935" evidence="1">
    <location>
        <begin position="18"/>
        <end position="262"/>
    </location>
</feature>
<keyword evidence="1" id="KW-0732">Signal</keyword>
<evidence type="ECO:0000256" key="1">
    <source>
        <dbReference type="SAM" id="SignalP"/>
    </source>
</evidence>
<gene>
    <name evidence="3" type="ORF">KNV97_20840</name>
</gene>
<evidence type="ECO:0000259" key="2">
    <source>
        <dbReference type="Pfam" id="PF04784"/>
    </source>
</evidence>
<name>A0A975U9W9_9VIBR</name>
<dbReference type="Proteomes" id="UP000694232">
    <property type="component" value="Chromosome 1"/>
</dbReference>
<dbReference type="PANTHER" id="PTHR46361:SF3">
    <property type="entry name" value="ELECTRON CARRIER_ PROTEIN DISULFIDE OXIDOREDUCTASE"/>
    <property type="match status" value="1"/>
</dbReference>
<evidence type="ECO:0000313" key="3">
    <source>
        <dbReference type="EMBL" id="QXO17752.1"/>
    </source>
</evidence>
<proteinExistence type="predicted"/>
<dbReference type="Pfam" id="PF04784">
    <property type="entry name" value="DUF547"/>
    <property type="match status" value="1"/>
</dbReference>
<dbReference type="InterPro" id="IPR006869">
    <property type="entry name" value="DUF547"/>
</dbReference>
<evidence type="ECO:0000313" key="4">
    <source>
        <dbReference type="Proteomes" id="UP000694232"/>
    </source>
</evidence>
<protein>
    <submittedName>
        <fullName evidence="3">DUF547 domain-containing protein</fullName>
    </submittedName>
</protein>
<organism evidence="3 4">
    <name type="scientific">Vibrio ostreae</name>
    <dbReference type="NCBI Taxonomy" id="2841925"/>
    <lineage>
        <taxon>Bacteria</taxon>
        <taxon>Pseudomonadati</taxon>
        <taxon>Pseudomonadota</taxon>
        <taxon>Gammaproteobacteria</taxon>
        <taxon>Vibrionales</taxon>
        <taxon>Vibrionaceae</taxon>
        <taxon>Vibrio</taxon>
    </lineage>
</organism>
<dbReference type="PANTHER" id="PTHR46361">
    <property type="entry name" value="ELECTRON CARRIER/ PROTEIN DISULFIDE OXIDOREDUCTASE"/>
    <property type="match status" value="1"/>
</dbReference>